<evidence type="ECO:0000313" key="2">
    <source>
        <dbReference type="EMBL" id="KAF2002052.1"/>
    </source>
</evidence>
<evidence type="ECO:0000256" key="1">
    <source>
        <dbReference type="SAM" id="MobiDB-lite"/>
    </source>
</evidence>
<evidence type="ECO:0000313" key="3">
    <source>
        <dbReference type="Proteomes" id="UP000799779"/>
    </source>
</evidence>
<sequence>MNAGSQLRWTSSKASTTSQASILKTVSRFKTRFLRFLDTQKQLLATLWHIVFSEEMKKNPKKLSTSGWDIGKVKAHPTTGFSRTNGSQHVLLLGVTHLDLPMQKHPNALMLSYLSQGDNSVQSLPPREAPRSKPISRGAENSTSNALQEPSDAEHLLNIITVMSPPT</sequence>
<dbReference type="OrthoDB" id="3939623at2759"/>
<dbReference type="AlphaFoldDB" id="A0A6A5WK61"/>
<accession>A0A6A5WK61</accession>
<proteinExistence type="predicted"/>
<name>A0A6A5WK61_9PLEO</name>
<keyword evidence="3" id="KW-1185">Reference proteome</keyword>
<organism evidence="2 3">
    <name type="scientific">Amniculicola lignicola CBS 123094</name>
    <dbReference type="NCBI Taxonomy" id="1392246"/>
    <lineage>
        <taxon>Eukaryota</taxon>
        <taxon>Fungi</taxon>
        <taxon>Dikarya</taxon>
        <taxon>Ascomycota</taxon>
        <taxon>Pezizomycotina</taxon>
        <taxon>Dothideomycetes</taxon>
        <taxon>Pleosporomycetidae</taxon>
        <taxon>Pleosporales</taxon>
        <taxon>Amniculicolaceae</taxon>
        <taxon>Amniculicola</taxon>
    </lineage>
</organism>
<reference evidence="2" key="1">
    <citation type="journal article" date="2020" name="Stud. Mycol.">
        <title>101 Dothideomycetes genomes: a test case for predicting lifestyles and emergence of pathogens.</title>
        <authorList>
            <person name="Haridas S."/>
            <person name="Albert R."/>
            <person name="Binder M."/>
            <person name="Bloem J."/>
            <person name="Labutti K."/>
            <person name="Salamov A."/>
            <person name="Andreopoulos B."/>
            <person name="Baker S."/>
            <person name="Barry K."/>
            <person name="Bills G."/>
            <person name="Bluhm B."/>
            <person name="Cannon C."/>
            <person name="Castanera R."/>
            <person name="Culley D."/>
            <person name="Daum C."/>
            <person name="Ezra D."/>
            <person name="Gonzalez J."/>
            <person name="Henrissat B."/>
            <person name="Kuo A."/>
            <person name="Liang C."/>
            <person name="Lipzen A."/>
            <person name="Lutzoni F."/>
            <person name="Magnuson J."/>
            <person name="Mondo S."/>
            <person name="Nolan M."/>
            <person name="Ohm R."/>
            <person name="Pangilinan J."/>
            <person name="Park H.-J."/>
            <person name="Ramirez L."/>
            <person name="Alfaro M."/>
            <person name="Sun H."/>
            <person name="Tritt A."/>
            <person name="Yoshinaga Y."/>
            <person name="Zwiers L.-H."/>
            <person name="Turgeon B."/>
            <person name="Goodwin S."/>
            <person name="Spatafora J."/>
            <person name="Crous P."/>
            <person name="Grigoriev I."/>
        </authorList>
    </citation>
    <scope>NUCLEOTIDE SEQUENCE</scope>
    <source>
        <strain evidence="2">CBS 123094</strain>
    </source>
</reference>
<feature type="region of interest" description="Disordered" evidence="1">
    <location>
        <begin position="119"/>
        <end position="153"/>
    </location>
</feature>
<dbReference type="EMBL" id="ML977579">
    <property type="protein sequence ID" value="KAF2002052.1"/>
    <property type="molecule type" value="Genomic_DNA"/>
</dbReference>
<gene>
    <name evidence="2" type="ORF">P154DRAFT_574371</name>
</gene>
<dbReference type="Proteomes" id="UP000799779">
    <property type="component" value="Unassembled WGS sequence"/>
</dbReference>
<feature type="compositionally biased region" description="Polar residues" evidence="1">
    <location>
        <begin position="139"/>
        <end position="148"/>
    </location>
</feature>
<protein>
    <submittedName>
        <fullName evidence="2">Uncharacterized protein</fullName>
    </submittedName>
</protein>